<organism evidence="4 7">
    <name type="scientific">Rotaria magnacalcarata</name>
    <dbReference type="NCBI Taxonomy" id="392030"/>
    <lineage>
        <taxon>Eukaryota</taxon>
        <taxon>Metazoa</taxon>
        <taxon>Spiralia</taxon>
        <taxon>Gnathifera</taxon>
        <taxon>Rotifera</taxon>
        <taxon>Eurotatoria</taxon>
        <taxon>Bdelloidea</taxon>
        <taxon>Philodinida</taxon>
        <taxon>Philodinidae</taxon>
        <taxon>Rotaria</taxon>
    </lineage>
</organism>
<feature type="non-terminal residue" evidence="4">
    <location>
        <position position="60"/>
    </location>
</feature>
<dbReference type="PANTHER" id="PTHR19961">
    <property type="entry name" value="FIMBRIN/PLASTIN"/>
    <property type="match status" value="1"/>
</dbReference>
<dbReference type="Proteomes" id="UP000676336">
    <property type="component" value="Unassembled WGS sequence"/>
</dbReference>
<dbReference type="AlphaFoldDB" id="A0A8S2XJX3"/>
<evidence type="ECO:0000259" key="3">
    <source>
        <dbReference type="PROSITE" id="PS50021"/>
    </source>
</evidence>
<dbReference type="EMBL" id="CAJOBI010080979">
    <property type="protein sequence ID" value="CAF4498290.1"/>
    <property type="molecule type" value="Genomic_DNA"/>
</dbReference>
<dbReference type="SUPFAM" id="SSF47576">
    <property type="entry name" value="Calponin-homology domain, CH-domain"/>
    <property type="match status" value="1"/>
</dbReference>
<dbReference type="Pfam" id="PF00307">
    <property type="entry name" value="CH"/>
    <property type="match status" value="1"/>
</dbReference>
<name>A0A8S2XJX3_9BILA</name>
<dbReference type="Proteomes" id="UP000681720">
    <property type="component" value="Unassembled WGS sequence"/>
</dbReference>
<accession>A0A8S2XJX3</accession>
<proteinExistence type="predicted"/>
<dbReference type="Proteomes" id="UP000681967">
    <property type="component" value="Unassembled WGS sequence"/>
</dbReference>
<protein>
    <recommendedName>
        <fullName evidence="3">Calponin-homology (CH) domain-containing protein</fullName>
    </recommendedName>
</protein>
<dbReference type="GO" id="GO:0032432">
    <property type="term" value="C:actin filament bundle"/>
    <property type="evidence" value="ECO:0007669"/>
    <property type="project" value="TreeGrafter"/>
</dbReference>
<evidence type="ECO:0000313" key="6">
    <source>
        <dbReference type="EMBL" id="CAF4967627.1"/>
    </source>
</evidence>
<dbReference type="GO" id="GO:0005884">
    <property type="term" value="C:actin filament"/>
    <property type="evidence" value="ECO:0007669"/>
    <property type="project" value="TreeGrafter"/>
</dbReference>
<evidence type="ECO:0000256" key="1">
    <source>
        <dbReference type="ARBA" id="ARBA00022737"/>
    </source>
</evidence>
<feature type="non-terminal residue" evidence="4">
    <location>
        <position position="1"/>
    </location>
</feature>
<dbReference type="EMBL" id="CAJOBJ010195591">
    <property type="protein sequence ID" value="CAF4967627.1"/>
    <property type="molecule type" value="Genomic_DNA"/>
</dbReference>
<dbReference type="PANTHER" id="PTHR19961:SF18">
    <property type="entry name" value="FI19014P1"/>
    <property type="match status" value="1"/>
</dbReference>
<dbReference type="InterPro" id="IPR001715">
    <property type="entry name" value="CH_dom"/>
</dbReference>
<dbReference type="InterPro" id="IPR039959">
    <property type="entry name" value="Fimbrin/Plastin"/>
</dbReference>
<comment type="caution">
    <text evidence="4">The sequence shown here is derived from an EMBL/GenBank/DDBJ whole genome shotgun (WGS) entry which is preliminary data.</text>
</comment>
<evidence type="ECO:0000313" key="5">
    <source>
        <dbReference type="EMBL" id="CAF4838980.1"/>
    </source>
</evidence>
<dbReference type="GO" id="GO:0051015">
    <property type="term" value="F:actin filament binding"/>
    <property type="evidence" value="ECO:0007669"/>
    <property type="project" value="InterPro"/>
</dbReference>
<gene>
    <name evidence="5" type="ORF">BYL167_LOCUS49741</name>
    <name evidence="6" type="ORF">GIL414_LOCUS55229</name>
    <name evidence="4" type="ORF">SMN809_LOCUS34795</name>
</gene>
<evidence type="ECO:0000256" key="2">
    <source>
        <dbReference type="ARBA" id="ARBA00023203"/>
    </source>
</evidence>
<feature type="domain" description="Calponin-homology (CH)" evidence="3">
    <location>
        <begin position="2"/>
        <end position="60"/>
    </location>
</feature>
<evidence type="ECO:0000313" key="7">
    <source>
        <dbReference type="Proteomes" id="UP000676336"/>
    </source>
</evidence>
<dbReference type="PROSITE" id="PS50021">
    <property type="entry name" value="CH"/>
    <property type="match status" value="1"/>
</dbReference>
<reference evidence="4" key="1">
    <citation type="submission" date="2021-02" db="EMBL/GenBank/DDBJ databases">
        <authorList>
            <person name="Nowell W R."/>
        </authorList>
    </citation>
    <scope>NUCLEOTIDE SEQUENCE</scope>
</reference>
<dbReference type="GO" id="GO:0051017">
    <property type="term" value="P:actin filament bundle assembly"/>
    <property type="evidence" value="ECO:0007669"/>
    <property type="project" value="InterPro"/>
</dbReference>
<dbReference type="Gene3D" id="1.10.418.10">
    <property type="entry name" value="Calponin-like domain"/>
    <property type="match status" value="1"/>
</dbReference>
<evidence type="ECO:0000313" key="4">
    <source>
        <dbReference type="EMBL" id="CAF4498290.1"/>
    </source>
</evidence>
<keyword evidence="2" id="KW-0009">Actin-binding</keyword>
<dbReference type="InterPro" id="IPR036872">
    <property type="entry name" value="CH_dom_sf"/>
</dbReference>
<dbReference type="GO" id="GO:0051639">
    <property type="term" value="P:actin filament network formation"/>
    <property type="evidence" value="ECO:0007669"/>
    <property type="project" value="TreeGrafter"/>
</dbReference>
<dbReference type="GO" id="GO:0005737">
    <property type="term" value="C:cytoplasm"/>
    <property type="evidence" value="ECO:0007669"/>
    <property type="project" value="TreeGrafter"/>
</dbReference>
<sequence length="60" mass="6699">KLSPEELLLRWVNYQLKRSQYSGKSVTNFSGDIKDSEAYTYLLSVIAPANTKPPVGLTPL</sequence>
<keyword evidence="1" id="KW-0677">Repeat</keyword>
<dbReference type="EMBL" id="CAJOBH010149048">
    <property type="protein sequence ID" value="CAF4838980.1"/>
    <property type="molecule type" value="Genomic_DNA"/>
</dbReference>